<dbReference type="SUPFAM" id="SSF51182">
    <property type="entry name" value="RmlC-like cupins"/>
    <property type="match status" value="1"/>
</dbReference>
<dbReference type="Gene3D" id="2.60.120.10">
    <property type="entry name" value="Jelly Rolls"/>
    <property type="match status" value="1"/>
</dbReference>
<proteinExistence type="predicted"/>
<dbReference type="OrthoDB" id="9799053at2"/>
<keyword evidence="3" id="KW-1185">Reference proteome</keyword>
<dbReference type="EMBL" id="FWFO01000008">
    <property type="protein sequence ID" value="SLN73197.1"/>
    <property type="molecule type" value="Genomic_DNA"/>
</dbReference>
<name>A0A1Y5TUT4_9RHOB</name>
<dbReference type="CDD" id="cd02227">
    <property type="entry name" value="cupin_TM1112-like"/>
    <property type="match status" value="1"/>
</dbReference>
<evidence type="ECO:0000259" key="1">
    <source>
        <dbReference type="Pfam" id="PF05899"/>
    </source>
</evidence>
<protein>
    <recommendedName>
        <fullName evidence="1">(S)-ureidoglycine aminohydrolase cupin domain-containing protein</fullName>
    </recommendedName>
</protein>
<dbReference type="Proteomes" id="UP000193077">
    <property type="component" value="Unassembled WGS sequence"/>
</dbReference>
<evidence type="ECO:0000313" key="2">
    <source>
        <dbReference type="EMBL" id="SLN73197.1"/>
    </source>
</evidence>
<sequence>MTKPIRLLAEGHPETGFVPSNLVADSDFTTQDKSETISSFFESRDEKISVGVWECAPCREEIKAYPVDEMMTVISGALTLTSSDGTAQEFVAGDTFFIPKGTACVWEITQTLRKFYMIAE</sequence>
<dbReference type="AlphaFoldDB" id="A0A1Y5TUT4"/>
<organism evidence="2 3">
    <name type="scientific">Falsiruegeria litorea R37</name>
    <dbReference type="NCBI Taxonomy" id="1200284"/>
    <lineage>
        <taxon>Bacteria</taxon>
        <taxon>Pseudomonadati</taxon>
        <taxon>Pseudomonadota</taxon>
        <taxon>Alphaproteobacteria</taxon>
        <taxon>Rhodobacterales</taxon>
        <taxon>Roseobacteraceae</taxon>
        <taxon>Falsiruegeria</taxon>
    </lineage>
</organism>
<dbReference type="PANTHER" id="PTHR40943">
    <property type="entry name" value="CYTOPLASMIC PROTEIN-RELATED"/>
    <property type="match status" value="1"/>
</dbReference>
<evidence type="ECO:0000313" key="3">
    <source>
        <dbReference type="Proteomes" id="UP000193077"/>
    </source>
</evidence>
<dbReference type="InterPro" id="IPR008579">
    <property type="entry name" value="UGlyAH_Cupin_dom"/>
</dbReference>
<reference evidence="2 3" key="1">
    <citation type="submission" date="2017-03" db="EMBL/GenBank/DDBJ databases">
        <authorList>
            <person name="Afonso C.L."/>
            <person name="Miller P.J."/>
            <person name="Scott M.A."/>
            <person name="Spackman E."/>
            <person name="Goraichik I."/>
            <person name="Dimitrov K.M."/>
            <person name="Suarez D.L."/>
            <person name="Swayne D.E."/>
        </authorList>
    </citation>
    <scope>NUCLEOTIDE SEQUENCE [LARGE SCALE GENOMIC DNA]</scope>
    <source>
        <strain evidence="2 3">CECT 7639</strain>
    </source>
</reference>
<feature type="domain" description="(S)-ureidoglycine aminohydrolase cupin" evidence="1">
    <location>
        <begin position="43"/>
        <end position="116"/>
    </location>
</feature>
<dbReference type="RefSeq" id="WP_085798032.1">
    <property type="nucleotide sequence ID" value="NZ_FWFO01000008.1"/>
</dbReference>
<gene>
    <name evidence="2" type="ORF">TRL7639_04388</name>
</gene>
<accession>A0A1Y5TUT4</accession>
<dbReference type="InterPro" id="IPR014710">
    <property type="entry name" value="RmlC-like_jellyroll"/>
</dbReference>
<dbReference type="Pfam" id="PF05899">
    <property type="entry name" value="Cupin_3"/>
    <property type="match status" value="1"/>
</dbReference>
<dbReference type="PANTHER" id="PTHR40943:SF1">
    <property type="entry name" value="CYTOPLASMIC PROTEIN"/>
    <property type="match status" value="1"/>
</dbReference>
<dbReference type="InterPro" id="IPR011051">
    <property type="entry name" value="RmlC_Cupin_sf"/>
</dbReference>